<dbReference type="AlphaFoldDB" id="A0A090ITA6"/>
<gene>
    <name evidence="2" type="ORF">AWOD_I_2496</name>
</gene>
<dbReference type="KEGG" id="awd:AWOD_I_2496"/>
<dbReference type="SUPFAM" id="SSF158682">
    <property type="entry name" value="TerB-like"/>
    <property type="match status" value="1"/>
</dbReference>
<dbReference type="STRING" id="80852.AWOD_I_2496"/>
<dbReference type="HOGENOM" id="CLU_111095_2_0_6"/>
<dbReference type="Proteomes" id="UP000032427">
    <property type="component" value="Chromosome 1"/>
</dbReference>
<evidence type="ECO:0000313" key="2">
    <source>
        <dbReference type="EMBL" id="CED72548.1"/>
    </source>
</evidence>
<dbReference type="PATRIC" id="fig|80852.17.peg.2584"/>
<name>A0A090ITA6_9GAMM</name>
<dbReference type="Gene3D" id="1.10.3680.10">
    <property type="entry name" value="TerB-like"/>
    <property type="match status" value="1"/>
</dbReference>
<accession>A0A090ITA6</accession>
<reference evidence="3" key="1">
    <citation type="submission" date="2014-09" db="EMBL/GenBank/DDBJ databases">
        <authorList>
            <person name="Hjerde E."/>
        </authorList>
    </citation>
    <scope>NUCLEOTIDE SEQUENCE [LARGE SCALE GENOMIC DNA]</scope>
    <source>
        <strain evidence="3">06/09/139</strain>
    </source>
</reference>
<dbReference type="Pfam" id="PF05099">
    <property type="entry name" value="TerB"/>
    <property type="match status" value="1"/>
</dbReference>
<dbReference type="EMBL" id="LN554846">
    <property type="protein sequence ID" value="CED72548.1"/>
    <property type="molecule type" value="Genomic_DNA"/>
</dbReference>
<keyword evidence="3" id="KW-1185">Reference proteome</keyword>
<evidence type="ECO:0000259" key="1">
    <source>
        <dbReference type="Pfam" id="PF05099"/>
    </source>
</evidence>
<proteinExistence type="predicted"/>
<organism evidence="2 3">
    <name type="scientific">Aliivibrio wodanis</name>
    <dbReference type="NCBI Taxonomy" id="80852"/>
    <lineage>
        <taxon>Bacteria</taxon>
        <taxon>Pseudomonadati</taxon>
        <taxon>Pseudomonadota</taxon>
        <taxon>Gammaproteobacteria</taxon>
        <taxon>Vibrionales</taxon>
        <taxon>Vibrionaceae</taxon>
        <taxon>Aliivibrio</taxon>
    </lineage>
</organism>
<dbReference type="CDD" id="cd07313">
    <property type="entry name" value="terB_like_2"/>
    <property type="match status" value="1"/>
</dbReference>
<protein>
    <recommendedName>
        <fullName evidence="1">Co-chaperone DjlA N-terminal domain-containing protein</fullName>
    </recommendedName>
</protein>
<sequence length="151" mass="16896">MFKQLRTLLKKVINEAAESGSNDTTSMHLAMASLLCEVSGADHQSDKREDSAKLQLLVKLLDISEEQAQQLLLEAVAKSKASTSLYEFTTKLRALMPNERYDLIEAMWAVAYADGIIEPMEEAVIRQVSDLIYLDHLEFIRAKLAAAPKNQ</sequence>
<dbReference type="InterPro" id="IPR007791">
    <property type="entry name" value="DjlA_N"/>
</dbReference>
<evidence type="ECO:0000313" key="3">
    <source>
        <dbReference type="Proteomes" id="UP000032427"/>
    </source>
</evidence>
<dbReference type="InterPro" id="IPR029024">
    <property type="entry name" value="TerB-like"/>
</dbReference>
<feature type="domain" description="Co-chaperone DjlA N-terminal" evidence="1">
    <location>
        <begin position="28"/>
        <end position="143"/>
    </location>
</feature>